<evidence type="ECO:0000256" key="13">
    <source>
        <dbReference type="ARBA" id="ARBA00023291"/>
    </source>
</evidence>
<dbReference type="InterPro" id="IPR002932">
    <property type="entry name" value="Glu_synthdom"/>
</dbReference>
<keyword evidence="13" id="KW-0003">3Fe-4S</keyword>
<dbReference type="GO" id="GO:0015930">
    <property type="term" value="F:glutamate synthase activity"/>
    <property type="evidence" value="ECO:0007669"/>
    <property type="project" value="InterPro"/>
</dbReference>
<comment type="similarity">
    <text evidence="3">Belongs to the glutamate synthase family.</text>
</comment>
<feature type="compositionally biased region" description="Low complexity" evidence="15">
    <location>
        <begin position="15"/>
        <end position="27"/>
    </location>
</feature>
<evidence type="ECO:0000256" key="11">
    <source>
        <dbReference type="ARBA" id="ARBA00023014"/>
    </source>
</evidence>
<dbReference type="PANTHER" id="PTHR11938">
    <property type="entry name" value="FAD NADPH DEHYDROGENASE/OXIDOREDUCTASE"/>
    <property type="match status" value="1"/>
</dbReference>
<name>A0A3N2C4M2_9MICO</name>
<dbReference type="SUPFAM" id="SSF69336">
    <property type="entry name" value="Alpha subunit of glutamate synthase, C-terminal domain"/>
    <property type="match status" value="1"/>
</dbReference>
<dbReference type="Gene3D" id="3.20.20.70">
    <property type="entry name" value="Aldolase class I"/>
    <property type="match status" value="2"/>
</dbReference>
<evidence type="ECO:0000256" key="7">
    <source>
        <dbReference type="ARBA" id="ARBA00022723"/>
    </source>
</evidence>
<dbReference type="GO" id="GO:0051538">
    <property type="term" value="F:3 iron, 4 sulfur cluster binding"/>
    <property type="evidence" value="ECO:0007669"/>
    <property type="project" value="UniProtKB-KW"/>
</dbReference>
<comment type="cofactor">
    <cofactor evidence="2">
        <name>[3Fe-4S] cluster</name>
        <dbReference type="ChEBI" id="CHEBI:21137"/>
    </cofactor>
</comment>
<keyword evidence="18" id="KW-1185">Reference proteome</keyword>
<evidence type="ECO:0000256" key="14">
    <source>
        <dbReference type="ARBA" id="ARBA00029440"/>
    </source>
</evidence>
<dbReference type="InterPro" id="IPR013785">
    <property type="entry name" value="Aldolase_TIM"/>
</dbReference>
<evidence type="ECO:0000256" key="6">
    <source>
        <dbReference type="ARBA" id="ARBA00022643"/>
    </source>
</evidence>
<keyword evidence="10" id="KW-0408">Iron</keyword>
<evidence type="ECO:0000256" key="1">
    <source>
        <dbReference type="ARBA" id="ARBA00001917"/>
    </source>
</evidence>
<evidence type="ECO:0000313" key="18">
    <source>
        <dbReference type="Proteomes" id="UP000266915"/>
    </source>
</evidence>
<dbReference type="GO" id="GO:0046872">
    <property type="term" value="F:metal ion binding"/>
    <property type="evidence" value="ECO:0007669"/>
    <property type="project" value="UniProtKB-KW"/>
</dbReference>
<dbReference type="CDD" id="cd02808">
    <property type="entry name" value="GltS_FMN"/>
    <property type="match status" value="1"/>
</dbReference>
<evidence type="ECO:0000256" key="4">
    <source>
        <dbReference type="ARBA" id="ARBA00022605"/>
    </source>
</evidence>
<accession>A0A3N2C4M2</accession>
<keyword evidence="7" id="KW-0479">Metal-binding</keyword>
<organism evidence="17 18">
    <name type="scientific">Plantibacter flavus</name>
    <dbReference type="NCBI Taxonomy" id="150123"/>
    <lineage>
        <taxon>Bacteria</taxon>
        <taxon>Bacillati</taxon>
        <taxon>Actinomycetota</taxon>
        <taxon>Actinomycetes</taxon>
        <taxon>Micrococcales</taxon>
        <taxon>Microbacteriaceae</taxon>
        <taxon>Plantibacter</taxon>
    </lineage>
</organism>
<dbReference type="Pfam" id="PF04898">
    <property type="entry name" value="Glu_syn_central"/>
    <property type="match status" value="1"/>
</dbReference>
<sequence length="1905" mass="203238">MQTTAAAPSARVDTDPPSSDVDPVPSSHRLRAVQRPHSEGYPVVISSSVPPRPRPRTAAPSPLPDLVDRQTDKSDCGVGFITRKDGVQSHDVIALGDTALCAIPHRGGMSSEGVGDGAGVQIDLSVDFFSSLVGKPLVAGRFGLANVFLPVDHGRISDAEALIERSLGEAGFTVLLARAVPTVDAVLRPKAVQYQLPIRQWIFEPSDDASTEDLDQRAHAALLAIEATAYTDLTLDGLYPLSLSTRTQVLKGRLNSGEVIPYFADLADPLHRVRTLAFHTRFSTNTAPHPSMAQPFRLMAHNGELNTDRKNRLSETALAASRGRKIIRARGQSDSSRLDQTLHSRVVEDGLELLEAVVSVMPPAWENDRTLSREVRAMLEYFSLVEEKNDGPAALIFNDGTTVGARLDRLGLRPLRSVETADYLSVTSEAGQLPFPDDEVVHRGRIEAGGMLAYDHRTGTRLRTGEALELLAARKDYPAMLAASATDLDALEDRGVPVSAPTASADDAFAYRGGLSQVQRYVAYSLNQESFRFMTDPMLASGKERISAMGYGNAINALSDQEGGLAKYFSQRFAQVTNPPLDSIREADGMTLRVALGPKPGSGTVGTKQLVLRSPIISEDELRRLSAQHESPAAWFDILYRPEVDAQANADALEAAVERVAVEVAGFAAENGGIAILSDRGVHAEGAALPLILVVAAVNQRLIDDGLRLRVSLVVDSGQLPSSHHVASALGFGASAVHPLAVRLRAEQQHPDEVEAAFRRFAYAAEKSLLKTMGRVGLCTVESYIGGEFFEPNYLDTSDPVLARAFPHLRAPVGGVGFAGIARTASAWHQRALTTSSDADVPLLGLFKERAEGAGHSYGTTAVRGFVDLTEEPVQLPRADTTAVDRDGGTLGDDPLRLHTIGNLEDAFGIDDDAYQHTSFDALDDDEIDAFTITPGYRSFVQSMTTERRRRPAALRDVLVLPEDITRLTTPEEFARELDRLGPVGNSSIVVRGLRATRTEQGRHRLQLTGPLAGDLTRVSALGEYYVHRFGGEVTGHWISGGDLIVEATGSADDYFSMLVEGAESISTDLVQPASEITRSLASGAMSHGALVATAHEAVAHGTNMVGGMSNSGEGGEHLSRYGTIRGSRIKQFASGRFGVWAGYLADPMLQELEIKIGQGAKPGEGGQLPAPKVTVDIAAARGGTPGIELVSPPPHHDTYSIEDLAQLIHDCKAARVRVVVKLVSSEGIGTIAVGVAKAGADVINVAGNTGGTGAAAVTSLKYAGRSAEIGIAEVHQALSANGLRSKVTLRCSGAHQTGRDVVISALLGGDSFEFGTTALMMLKCVMAKNCNVKCPAGLTTNPETFDGDPRALAQYLLNIAHDVRERLAILGLRSLREARGRTDLLHLVDHPAAVADLDLRAMLAVVPEVVVTDPVYLEKDFTLDDALIERVRAGLFDDGRTTLDLGAEDADGGIRLGNRWRSVGGQLAIDLERILNHELDDDQAAAIPPVVTDDRGHRSLAADTVTIRTEHSAGQSYAAFCVDGLHWRHTGTCNDGVGKSASGGTIAILSPGGGSSEDGGNVLIGNFALFGATGGRTFVQGEAGDRFAVRNSGATAVVEGVGDYACEYMTNGAVLNLGGFGIGFGNGMSGGFVYQYDPRGELPSKVSADSLLLGSITEGEQAAFHEAAVLLLLEWHVEATGSPLASRLLAEWDTARHQFVFGMPRALLLYQDSDAILAANSRKELLDELGAALAAQQLRTFKLDYRDRRPVRGGRAPGLGEPAADPQDVYALLTSYTVLKLAQEVALSRTPGVDDPAHPLVQASVRTLILTEDFFVMQRVQRAARELLERYDDGALAAMIAAKRLHDYTEALRLRNVRSIDHPGTTGWIMHQHAKNRARSAATGGTEALLASAALAELTLAGSR</sequence>
<evidence type="ECO:0000256" key="15">
    <source>
        <dbReference type="SAM" id="MobiDB-lite"/>
    </source>
</evidence>
<evidence type="ECO:0000256" key="9">
    <source>
        <dbReference type="ARBA" id="ARBA00023002"/>
    </source>
</evidence>
<dbReference type="PROSITE" id="PS51278">
    <property type="entry name" value="GATASE_TYPE_2"/>
    <property type="match status" value="1"/>
</dbReference>
<dbReference type="CDD" id="cd00713">
    <property type="entry name" value="GltS"/>
    <property type="match status" value="1"/>
</dbReference>
<dbReference type="Gene3D" id="2.160.20.60">
    <property type="entry name" value="Glutamate synthase, alpha subunit, C-terminal domain"/>
    <property type="match status" value="1"/>
</dbReference>
<feature type="domain" description="Glutamine amidotransferase type-2" evidence="16">
    <location>
        <begin position="76"/>
        <end position="457"/>
    </location>
</feature>
<evidence type="ECO:0000256" key="10">
    <source>
        <dbReference type="ARBA" id="ARBA00023004"/>
    </source>
</evidence>
<evidence type="ECO:0000259" key="16">
    <source>
        <dbReference type="PROSITE" id="PS51278"/>
    </source>
</evidence>
<evidence type="ECO:0000256" key="5">
    <source>
        <dbReference type="ARBA" id="ARBA00022630"/>
    </source>
</evidence>
<dbReference type="GO" id="GO:0019676">
    <property type="term" value="P:ammonia assimilation cycle"/>
    <property type="evidence" value="ECO:0007669"/>
    <property type="project" value="TreeGrafter"/>
</dbReference>
<comment type="pathway">
    <text evidence="14">Amino-acid biosynthesis.</text>
</comment>
<keyword evidence="8" id="KW-0315">Glutamine amidotransferase</keyword>
<keyword evidence="4" id="KW-0028">Amino-acid biosynthesis</keyword>
<evidence type="ECO:0000256" key="8">
    <source>
        <dbReference type="ARBA" id="ARBA00022962"/>
    </source>
</evidence>
<keyword evidence="11" id="KW-0411">Iron-sulfur</keyword>
<dbReference type="InterPro" id="IPR036485">
    <property type="entry name" value="Glu_synth_asu_C_sf"/>
</dbReference>
<dbReference type="InterPro" id="IPR017932">
    <property type="entry name" value="GATase_2_dom"/>
</dbReference>
<keyword evidence="9" id="KW-0560">Oxidoreductase</keyword>
<dbReference type="EMBL" id="RKHL01000001">
    <property type="protein sequence ID" value="ROR82465.1"/>
    <property type="molecule type" value="Genomic_DNA"/>
</dbReference>
<dbReference type="Gene3D" id="3.60.20.10">
    <property type="entry name" value="Glutamine Phosphoribosylpyrophosphate, subunit 1, domain 1"/>
    <property type="match status" value="1"/>
</dbReference>
<dbReference type="InterPro" id="IPR050711">
    <property type="entry name" value="ET-N_metabolism_enzyme"/>
</dbReference>
<gene>
    <name evidence="17" type="ORF">EDD42_2556</name>
</gene>
<dbReference type="InterPro" id="IPR002489">
    <property type="entry name" value="Glu_synth_asu_C"/>
</dbReference>
<dbReference type="InterPro" id="IPR006982">
    <property type="entry name" value="Glu_synth_centr_N"/>
</dbReference>
<dbReference type="Pfam" id="PF01645">
    <property type="entry name" value="Glu_synthase"/>
    <property type="match status" value="1"/>
</dbReference>
<comment type="caution">
    <text evidence="17">The sequence shown here is derived from an EMBL/GenBank/DDBJ whole genome shotgun (WGS) entry which is preliminary data.</text>
</comment>
<evidence type="ECO:0000256" key="3">
    <source>
        <dbReference type="ARBA" id="ARBA00009716"/>
    </source>
</evidence>
<dbReference type="SUPFAM" id="SSF56235">
    <property type="entry name" value="N-terminal nucleophile aminohydrolases (Ntn hydrolases)"/>
    <property type="match status" value="1"/>
</dbReference>
<reference evidence="17 18" key="1">
    <citation type="submission" date="2018-11" db="EMBL/GenBank/DDBJ databases">
        <title>Sequencing the genomes of 1000 actinobacteria strains.</title>
        <authorList>
            <person name="Klenk H.-P."/>
        </authorList>
    </citation>
    <scope>NUCLEOTIDE SEQUENCE [LARGE SCALE GENOMIC DNA]</scope>
    <source>
        <strain evidence="17 18">DSM 14012</strain>
    </source>
</reference>
<keyword evidence="12" id="KW-0314">Glutamate biosynthesis</keyword>
<dbReference type="GO" id="GO:0006537">
    <property type="term" value="P:glutamate biosynthetic process"/>
    <property type="evidence" value="ECO:0007669"/>
    <property type="project" value="UniProtKB-KW"/>
</dbReference>
<evidence type="ECO:0000256" key="12">
    <source>
        <dbReference type="ARBA" id="ARBA00023164"/>
    </source>
</evidence>
<protein>
    <submittedName>
        <fullName evidence="17">GXGXG motif-containing protein</fullName>
    </submittedName>
</protein>
<dbReference type="InterPro" id="IPR029055">
    <property type="entry name" value="Ntn_hydrolases_N"/>
</dbReference>
<proteinExistence type="inferred from homology"/>
<evidence type="ECO:0000256" key="2">
    <source>
        <dbReference type="ARBA" id="ARBA00001927"/>
    </source>
</evidence>
<keyword evidence="5" id="KW-0285">Flavoprotein</keyword>
<dbReference type="Pfam" id="PF01493">
    <property type="entry name" value="GXGXG"/>
    <property type="match status" value="1"/>
</dbReference>
<dbReference type="SUPFAM" id="SSF51395">
    <property type="entry name" value="FMN-linked oxidoreductases"/>
    <property type="match status" value="1"/>
</dbReference>
<evidence type="ECO:0000313" key="17">
    <source>
        <dbReference type="EMBL" id="ROR82465.1"/>
    </source>
</evidence>
<comment type="cofactor">
    <cofactor evidence="1">
        <name>FMN</name>
        <dbReference type="ChEBI" id="CHEBI:58210"/>
    </cofactor>
</comment>
<dbReference type="PANTHER" id="PTHR11938:SF133">
    <property type="entry name" value="GLUTAMATE SYNTHASE (NADH)"/>
    <property type="match status" value="1"/>
</dbReference>
<dbReference type="Proteomes" id="UP000266915">
    <property type="component" value="Unassembled WGS sequence"/>
</dbReference>
<dbReference type="Pfam" id="PF00310">
    <property type="entry name" value="GATase_2"/>
    <property type="match status" value="1"/>
</dbReference>
<feature type="region of interest" description="Disordered" evidence="15">
    <location>
        <begin position="1"/>
        <end position="71"/>
    </location>
</feature>
<keyword evidence="6" id="KW-0288">FMN</keyword>